<name>A0AAE3TD53_9BACT</name>
<dbReference type="Proteomes" id="UP001221302">
    <property type="component" value="Unassembled WGS sequence"/>
</dbReference>
<keyword evidence="2" id="KW-1185">Reference proteome</keyword>
<dbReference type="GO" id="GO:0016787">
    <property type="term" value="F:hydrolase activity"/>
    <property type="evidence" value="ECO:0007669"/>
    <property type="project" value="UniProtKB-KW"/>
</dbReference>
<dbReference type="Pfam" id="PF00756">
    <property type="entry name" value="Esterase"/>
    <property type="match status" value="1"/>
</dbReference>
<dbReference type="AlphaFoldDB" id="A0AAE3TD53"/>
<dbReference type="Gene3D" id="3.40.50.1820">
    <property type="entry name" value="alpha/beta hydrolase"/>
    <property type="match status" value="1"/>
</dbReference>
<dbReference type="SUPFAM" id="SSF53474">
    <property type="entry name" value="alpha/beta-Hydrolases"/>
    <property type="match status" value="1"/>
</dbReference>
<reference evidence="1" key="1">
    <citation type="submission" date="2023-03" db="EMBL/GenBank/DDBJ databases">
        <title>Stygiobacter electus gen. nov., sp. nov., facultatively anaerobic thermotolerant bacterium of the class Ignavibacteria from a well of Yessentuki mineral water deposit.</title>
        <authorList>
            <person name="Podosokorskaya O.A."/>
            <person name="Elcheninov A.G."/>
            <person name="Petrova N.F."/>
            <person name="Zavarzina D.G."/>
            <person name="Kublanov I.V."/>
            <person name="Merkel A.Y."/>
        </authorList>
    </citation>
    <scope>NUCLEOTIDE SEQUENCE</scope>
    <source>
        <strain evidence="1">09-Me</strain>
    </source>
</reference>
<accession>A0AAE3TD53</accession>
<dbReference type="PANTHER" id="PTHR48098">
    <property type="entry name" value="ENTEROCHELIN ESTERASE-RELATED"/>
    <property type="match status" value="1"/>
</dbReference>
<dbReference type="RefSeq" id="WP_321535933.1">
    <property type="nucleotide sequence ID" value="NZ_JARGDL010000010.1"/>
</dbReference>
<evidence type="ECO:0000313" key="2">
    <source>
        <dbReference type="Proteomes" id="UP001221302"/>
    </source>
</evidence>
<dbReference type="InterPro" id="IPR000801">
    <property type="entry name" value="Esterase-like"/>
</dbReference>
<comment type="caution">
    <text evidence="1">The sequence shown here is derived from an EMBL/GenBank/DDBJ whole genome shotgun (WGS) entry which is preliminary data.</text>
</comment>
<sequence length="240" mass="28420">MKEFYHKFYTQYLSRDFEMLVFGESGIPLILFPTSKGKYYEVKDFGLINSIEKFIDEGKIKVYCPDSIDQMSWYNYIIHPADRVKTHLAYEQVILNDVIEFAKFETGQDKVGLAGCSFGAYHAMNIALKYPDKISSVICLSGTYDIKPHILGFYNDDCYFNNPFDYMPNLNDAWYLENIRKIKIFIGVGEHDFYTNENRRLSEILNSKKIDHYFEIRANAYHDWPYWREMFTEYVSKILS</sequence>
<evidence type="ECO:0000313" key="1">
    <source>
        <dbReference type="EMBL" id="MDF1612166.1"/>
    </source>
</evidence>
<proteinExistence type="predicted"/>
<keyword evidence="1" id="KW-0378">Hydrolase</keyword>
<organism evidence="1 2">
    <name type="scientific">Stygiobacter electus</name>
    <dbReference type="NCBI Taxonomy" id="3032292"/>
    <lineage>
        <taxon>Bacteria</taxon>
        <taxon>Pseudomonadati</taxon>
        <taxon>Ignavibacteriota</taxon>
        <taxon>Ignavibacteria</taxon>
        <taxon>Ignavibacteriales</taxon>
        <taxon>Melioribacteraceae</taxon>
        <taxon>Stygiobacter</taxon>
    </lineage>
</organism>
<dbReference type="EMBL" id="JARGDL010000010">
    <property type="protein sequence ID" value="MDF1612166.1"/>
    <property type="molecule type" value="Genomic_DNA"/>
</dbReference>
<gene>
    <name evidence="1" type="ORF">P0M35_08395</name>
</gene>
<dbReference type="InterPro" id="IPR050583">
    <property type="entry name" value="Mycobacterial_A85_antigen"/>
</dbReference>
<dbReference type="PANTHER" id="PTHR48098:SF3">
    <property type="entry name" value="IRON(III) ENTEROBACTIN ESTERASE"/>
    <property type="match status" value="1"/>
</dbReference>
<protein>
    <submittedName>
        <fullName evidence="1">Alpha/beta fold hydrolase</fullName>
    </submittedName>
</protein>
<dbReference type="InterPro" id="IPR029058">
    <property type="entry name" value="AB_hydrolase_fold"/>
</dbReference>